<evidence type="ECO:0008006" key="3">
    <source>
        <dbReference type="Google" id="ProtNLM"/>
    </source>
</evidence>
<feature type="transmembrane region" description="Helical" evidence="1">
    <location>
        <begin position="309"/>
        <end position="329"/>
    </location>
</feature>
<feature type="transmembrane region" description="Helical" evidence="1">
    <location>
        <begin position="194"/>
        <end position="218"/>
    </location>
</feature>
<keyword evidence="1" id="KW-0472">Membrane</keyword>
<name>A0A448ZYP7_METSV</name>
<evidence type="ECO:0000256" key="1">
    <source>
        <dbReference type="SAM" id="Phobius"/>
    </source>
</evidence>
<keyword evidence="2" id="KW-0614">Plasmid</keyword>
<dbReference type="AlphaFoldDB" id="A0A448ZYP7"/>
<evidence type="ECO:0000313" key="2">
    <source>
        <dbReference type="EMBL" id="VEU56353.1"/>
    </source>
</evidence>
<dbReference type="EMBL" id="LR214939">
    <property type="protein sequence ID" value="VEU56353.1"/>
    <property type="molecule type" value="Genomic_DNA"/>
</dbReference>
<feature type="transmembrane region" description="Helical" evidence="1">
    <location>
        <begin position="38"/>
        <end position="59"/>
    </location>
</feature>
<keyword evidence="1" id="KW-1133">Transmembrane helix</keyword>
<proteinExistence type="predicted"/>
<dbReference type="RefSeq" id="WP_129619887.1">
    <property type="nucleotide sequence ID" value="NZ_BPLW01000001.1"/>
</dbReference>
<accession>A0A448ZYP7</accession>
<feature type="transmembrane region" description="Helical" evidence="1">
    <location>
        <begin position="80"/>
        <end position="103"/>
    </location>
</feature>
<organism evidence="2">
    <name type="scientific">Metamycoplasma salivarium</name>
    <name type="common">Mycoplasma salivarium</name>
    <dbReference type="NCBI Taxonomy" id="2124"/>
    <lineage>
        <taxon>Bacteria</taxon>
        <taxon>Bacillati</taxon>
        <taxon>Mycoplasmatota</taxon>
        <taxon>Mycoplasmoidales</taxon>
        <taxon>Metamycoplasmataceae</taxon>
        <taxon>Metamycoplasma</taxon>
    </lineage>
</organism>
<feature type="transmembrane region" description="Helical" evidence="1">
    <location>
        <begin position="109"/>
        <end position="130"/>
    </location>
</feature>
<sequence>MDEKRKTDTRVPGGLRHYLAWARSQITFGYKKWNSKRIAFVSVLISISVVFFIISVRILPVSALPSFKFAFIGLPIKITGFIFGPIVGVVTGVLSDLISFILVPTYYHYLYTIAIAIAGFVPGFAGYWFFNVNEMFFSSKYKISKFKETIQFFKKQYEEALIKGNAEDIQYFSERIAYYEVKVILLENKSRPNAMINFSFISALVIIVMQVGIIFYIFTNLNDSLFIHNRFVKNKYFYLLLTTSGFGLMGIFMILYRVFLRKRFQTFIELMAIISFSAIIEFINTFVLSMADTLTLKTDFWVNLTTQSLFGPFKIFFNIVIILATYKVVSPLIRVKEGNNF</sequence>
<feature type="transmembrane region" description="Helical" evidence="1">
    <location>
        <begin position="267"/>
        <end position="289"/>
    </location>
</feature>
<geneLocation type="plasmid" evidence="2">
    <name>2</name>
</geneLocation>
<feature type="transmembrane region" description="Helical" evidence="1">
    <location>
        <begin position="238"/>
        <end position="260"/>
    </location>
</feature>
<reference evidence="2" key="1">
    <citation type="submission" date="2019-01" db="EMBL/GenBank/DDBJ databases">
        <authorList>
            <consortium name="Pathogen Informatics"/>
        </authorList>
    </citation>
    <scope>NUCLEOTIDE SEQUENCE [LARGE SCALE GENOMIC DNA]</scope>
    <source>
        <strain evidence="2">NCTC10113</strain>
    </source>
</reference>
<gene>
    <name evidence="2" type="ORF">NCTC10113_01257</name>
</gene>
<keyword evidence="1" id="KW-0812">Transmembrane</keyword>
<dbReference type="Gene3D" id="1.10.1760.20">
    <property type="match status" value="1"/>
</dbReference>
<protein>
    <recommendedName>
        <fullName evidence="3">Folate ECF transporter S component FolT</fullName>
    </recommendedName>
</protein>